<proteinExistence type="predicted"/>
<gene>
    <name evidence="1" type="ORF">K3G42_017392</name>
</gene>
<evidence type="ECO:0000313" key="2">
    <source>
        <dbReference type="Proteomes" id="UP000827872"/>
    </source>
</evidence>
<sequence length="377" mass="39634">MGLGQCPSMRSSSRCWGDRTINPPHQLRATECVVTASADAAARDSTSVGSNDLETIDTRPLQVSTPSPTSQAAELLRFAPTVSTSEISNSLEDDATQIPMSQMSALFADTSGDMNDVLDHPIAGSSGGNEGSIPMAIMELTSPERRMTAERLNGEAEVMERRRIEDWREREVASFMQSRAEQNSELSSLRLAIDRGNDIMQTLVTALLQQMGSSGGGGAGGSCGASAPEVASHTLPAPAFEQCRPTCAIAGPAANLRGDAAEVNYPTLAEDTELESFVGATAPLPSEVEDLMMVGETSELCSTQADCQESQPMHKHALGGSPDGTSSGPTVIAATRGSQEASLPGTSFSHNGSACCNTRGDVVEAKRLRKPKARMDL</sequence>
<dbReference type="EMBL" id="CM037619">
    <property type="protein sequence ID" value="KAH8007138.1"/>
    <property type="molecule type" value="Genomic_DNA"/>
</dbReference>
<name>A0ACB8FNJ0_9SAUR</name>
<protein>
    <submittedName>
        <fullName evidence="1">Uncharacterized protein</fullName>
    </submittedName>
</protein>
<keyword evidence="2" id="KW-1185">Reference proteome</keyword>
<accession>A0ACB8FNJ0</accession>
<comment type="caution">
    <text evidence="1">The sequence shown here is derived from an EMBL/GenBank/DDBJ whole genome shotgun (WGS) entry which is preliminary data.</text>
</comment>
<evidence type="ECO:0000313" key="1">
    <source>
        <dbReference type="EMBL" id="KAH8007138.1"/>
    </source>
</evidence>
<dbReference type="Proteomes" id="UP000827872">
    <property type="component" value="Linkage Group LG06"/>
</dbReference>
<reference evidence="1" key="1">
    <citation type="submission" date="2021-08" db="EMBL/GenBank/DDBJ databases">
        <title>The first chromosome-level gecko genome reveals the dynamic sex chromosomes of Neotropical dwarf geckos (Sphaerodactylidae: Sphaerodactylus).</title>
        <authorList>
            <person name="Pinto B.J."/>
            <person name="Keating S.E."/>
            <person name="Gamble T."/>
        </authorList>
    </citation>
    <scope>NUCLEOTIDE SEQUENCE</scope>
    <source>
        <strain evidence="1">TG3544</strain>
    </source>
</reference>
<organism evidence="1 2">
    <name type="scientific">Sphaerodactylus townsendi</name>
    <dbReference type="NCBI Taxonomy" id="933632"/>
    <lineage>
        <taxon>Eukaryota</taxon>
        <taxon>Metazoa</taxon>
        <taxon>Chordata</taxon>
        <taxon>Craniata</taxon>
        <taxon>Vertebrata</taxon>
        <taxon>Euteleostomi</taxon>
        <taxon>Lepidosauria</taxon>
        <taxon>Squamata</taxon>
        <taxon>Bifurcata</taxon>
        <taxon>Gekkota</taxon>
        <taxon>Sphaerodactylidae</taxon>
        <taxon>Sphaerodactylus</taxon>
    </lineage>
</organism>